<keyword evidence="9" id="KW-0677">Repeat</keyword>
<dbReference type="InterPro" id="IPR042104">
    <property type="entry name" value="PKS_dehydratase_sf"/>
</dbReference>
<dbReference type="GO" id="GO:0006633">
    <property type="term" value="P:fatty acid biosynthetic process"/>
    <property type="evidence" value="ECO:0007669"/>
    <property type="project" value="UniProtKB-UniPathway"/>
</dbReference>
<comment type="similarity">
    <text evidence="4">Belongs to the short-chain dehydrogenases/reductases (SDR) family.</text>
</comment>
<evidence type="ECO:0000256" key="8">
    <source>
        <dbReference type="ARBA" id="ARBA00022679"/>
    </source>
</evidence>
<dbReference type="Pfam" id="PF00109">
    <property type="entry name" value="ketoacyl-synt"/>
    <property type="match status" value="4"/>
</dbReference>
<dbReference type="FunFam" id="3.40.47.10:FF:000019">
    <property type="entry name" value="Polyketide synthase type I"/>
    <property type="match status" value="2"/>
</dbReference>
<dbReference type="Pfam" id="PF14765">
    <property type="entry name" value="PS-DH"/>
    <property type="match status" value="2"/>
</dbReference>
<dbReference type="InterPro" id="IPR020806">
    <property type="entry name" value="PKS_PP-bd"/>
</dbReference>
<feature type="region of interest" description="C-terminal hotdog fold" evidence="11">
    <location>
        <begin position="2525"/>
        <end position="2673"/>
    </location>
</feature>
<feature type="region of interest" description="N-terminal hotdog fold" evidence="11">
    <location>
        <begin position="2385"/>
        <end position="2506"/>
    </location>
</feature>
<dbReference type="UniPathway" id="UPA00094"/>
<reference evidence="16 18" key="1">
    <citation type="submission" date="2014-01" db="EMBL/GenBank/DDBJ databases">
        <title>Full genme sequencing of cellulolytic bacterium Gynuella sunshinyii YC6258T gen. nov., sp. nov.</title>
        <authorList>
            <person name="Khan H."/>
            <person name="Chung E.J."/>
            <person name="Chung Y.R."/>
        </authorList>
    </citation>
    <scope>NUCLEOTIDE SEQUENCE [LARGE SCALE GENOMIC DNA]</scope>
    <source>
        <strain evidence="16 18">YC6258</strain>
    </source>
</reference>
<feature type="domain" description="PKS/mFAS DH" evidence="15">
    <location>
        <begin position="2385"/>
        <end position="2673"/>
    </location>
</feature>
<feature type="domain" description="Ketosynthase family 3 (KS3)" evidence="14">
    <location>
        <begin position="1787"/>
        <end position="2204"/>
    </location>
</feature>
<keyword evidence="7" id="KW-0597">Phosphoprotein</keyword>
<dbReference type="InterPro" id="IPR054514">
    <property type="entry name" value="RhiE-like_linker"/>
</dbReference>
<feature type="active site" description="Proton donor; for dehydratase activity" evidence="11">
    <location>
        <position position="2587"/>
    </location>
</feature>
<dbReference type="KEGG" id="gsn:YC6258_03065"/>
<dbReference type="SMART" id="SM01294">
    <property type="entry name" value="PKS_PP_betabranch"/>
    <property type="match status" value="1"/>
</dbReference>
<dbReference type="Gene3D" id="1.10.1200.10">
    <property type="entry name" value="ACP-like"/>
    <property type="match status" value="4"/>
</dbReference>
<dbReference type="PROSITE" id="PS00012">
    <property type="entry name" value="PHOSPHOPANTETHEINE"/>
    <property type="match status" value="2"/>
</dbReference>
<proteinExistence type="inferred from homology"/>
<dbReference type="SUPFAM" id="SSF47336">
    <property type="entry name" value="ACP-like"/>
    <property type="match status" value="4"/>
</dbReference>
<dbReference type="PANTHER" id="PTHR43775:SF37">
    <property type="entry name" value="SI:DKEY-61P9.11"/>
    <property type="match status" value="1"/>
</dbReference>
<dbReference type="Pfam" id="PF21089">
    <property type="entry name" value="PKS_DH_N"/>
    <property type="match status" value="1"/>
</dbReference>
<dbReference type="PROSITE" id="PS52019">
    <property type="entry name" value="PKS_MFAS_DH"/>
    <property type="match status" value="1"/>
</dbReference>
<dbReference type="EMBL" id="BK010667">
    <property type="protein sequence ID" value="DAC80076.1"/>
    <property type="molecule type" value="Genomic_DNA"/>
</dbReference>
<organism evidence="16 18">
    <name type="scientific">Gynuella sunshinyii YC6258</name>
    <dbReference type="NCBI Taxonomy" id="1445510"/>
    <lineage>
        <taxon>Bacteria</taxon>
        <taxon>Pseudomonadati</taxon>
        <taxon>Pseudomonadota</taxon>
        <taxon>Gammaproteobacteria</taxon>
        <taxon>Oceanospirillales</taxon>
        <taxon>Saccharospirillaceae</taxon>
        <taxon>Gynuella</taxon>
    </lineage>
</organism>
<evidence type="ECO:0000256" key="7">
    <source>
        <dbReference type="ARBA" id="ARBA00022553"/>
    </source>
</evidence>
<dbReference type="EC" id="2.3.1.39" evidence="16"/>
<evidence type="ECO:0000256" key="6">
    <source>
        <dbReference type="ARBA" id="ARBA00022490"/>
    </source>
</evidence>
<feature type="domain" description="Ketosynthase family 3 (KS3)" evidence="14">
    <location>
        <begin position="36"/>
        <end position="466"/>
    </location>
</feature>
<dbReference type="PROSITE" id="PS50075">
    <property type="entry name" value="CARRIER"/>
    <property type="match status" value="4"/>
</dbReference>
<dbReference type="InterPro" id="IPR016039">
    <property type="entry name" value="Thiolase-like"/>
</dbReference>
<dbReference type="Pfam" id="PF08659">
    <property type="entry name" value="KR"/>
    <property type="match status" value="2"/>
</dbReference>
<dbReference type="RefSeq" id="WP_052830282.1">
    <property type="nucleotide sequence ID" value="NZ_CP007142.1"/>
</dbReference>
<dbReference type="SMART" id="SM00822">
    <property type="entry name" value="PKS_KR"/>
    <property type="match status" value="2"/>
</dbReference>
<dbReference type="Pfam" id="PF00550">
    <property type="entry name" value="PP-binding"/>
    <property type="match status" value="4"/>
</dbReference>
<dbReference type="InterPro" id="IPR020841">
    <property type="entry name" value="PKS_Beta-ketoAc_synthase_dom"/>
</dbReference>
<evidence type="ECO:0000256" key="10">
    <source>
        <dbReference type="ARBA" id="ARBA00054155"/>
    </source>
</evidence>
<dbReference type="SMART" id="SM00825">
    <property type="entry name" value="PKS_KS"/>
    <property type="match status" value="4"/>
</dbReference>
<dbReference type="SMART" id="SM00826">
    <property type="entry name" value="PKS_DH"/>
    <property type="match status" value="1"/>
</dbReference>
<dbReference type="InterPro" id="IPR049552">
    <property type="entry name" value="PKS_DH_N"/>
</dbReference>
<evidence type="ECO:0000256" key="5">
    <source>
        <dbReference type="ARBA" id="ARBA00022450"/>
    </source>
</evidence>
<keyword evidence="5" id="KW-0596">Phosphopantetheine</keyword>
<feature type="active site" description="Proton acceptor; for dehydratase activity" evidence="11">
    <location>
        <position position="2414"/>
    </location>
</feature>
<dbReference type="PROSITE" id="PS00606">
    <property type="entry name" value="KS3_1"/>
    <property type="match status" value="2"/>
</dbReference>
<dbReference type="SUPFAM" id="SSF51735">
    <property type="entry name" value="NAD(P)-binding Rossmann-fold domains"/>
    <property type="match status" value="2"/>
</dbReference>
<evidence type="ECO:0000256" key="2">
    <source>
        <dbReference type="ARBA" id="ARBA00004792"/>
    </source>
</evidence>
<dbReference type="SMART" id="SM00823">
    <property type="entry name" value="PKS_PP"/>
    <property type="match status" value="4"/>
</dbReference>
<reference evidence="17" key="2">
    <citation type="journal article" date="2019" name="Nat. Chem. Biol.">
        <title>Automated structure prediction of trans-acyltransferase polyketide synthase products.</title>
        <authorList>
            <person name="Helfrich E.J.N."/>
            <person name="Ueoka R."/>
            <person name="Dolev A."/>
            <person name="Rust M."/>
            <person name="Meoded R.A."/>
            <person name="Bhushan A."/>
            <person name="Califano G."/>
            <person name="Costa R."/>
            <person name="Gugger M."/>
            <person name="Steinbeck C."/>
            <person name="Moreno P."/>
            <person name="Piel J."/>
        </authorList>
    </citation>
    <scope>NUCLEOTIDE SEQUENCE</scope>
    <source>
        <strain evidence="17">YC6258</strain>
    </source>
</reference>
<keyword evidence="18" id="KW-1185">Reference proteome</keyword>
<evidence type="ECO:0000259" key="14">
    <source>
        <dbReference type="PROSITE" id="PS52004"/>
    </source>
</evidence>
<dbReference type="InterPro" id="IPR057326">
    <property type="entry name" value="KR_dom"/>
</dbReference>
<evidence type="ECO:0000256" key="1">
    <source>
        <dbReference type="ARBA" id="ARBA00004496"/>
    </source>
</evidence>
<feature type="domain" description="Ketosynthase family 3 (KS3)" evidence="14">
    <location>
        <begin position="3491"/>
        <end position="3932"/>
    </location>
</feature>
<accession>A0A0C5VLC0</accession>
<dbReference type="InterPro" id="IPR013968">
    <property type="entry name" value="PKS_KR"/>
</dbReference>
<dbReference type="CDD" id="cd00833">
    <property type="entry name" value="PKS"/>
    <property type="match status" value="4"/>
</dbReference>
<dbReference type="Gene3D" id="3.10.129.110">
    <property type="entry name" value="Polyketide synthase dehydratase"/>
    <property type="match status" value="2"/>
</dbReference>
<protein>
    <submittedName>
        <fullName evidence="17">PKS</fullName>
    </submittedName>
    <submittedName>
        <fullName evidence="16">Polyketide synthase modules-related protein</fullName>
        <ecNumber evidence="16">2.3.1.39</ecNumber>
    </submittedName>
</protein>
<dbReference type="CDD" id="cd08953">
    <property type="entry name" value="KR_2_SDR_x"/>
    <property type="match status" value="2"/>
</dbReference>
<feature type="domain" description="Carrier" evidence="13">
    <location>
        <begin position="3371"/>
        <end position="3445"/>
    </location>
</feature>
<feature type="domain" description="Ketosynthase family 3 (KS3)" evidence="14">
    <location>
        <begin position="597"/>
        <end position="1002"/>
    </location>
</feature>
<name>A0A0C5VLC0_9GAMM</name>
<dbReference type="GO" id="GO:0031177">
    <property type="term" value="F:phosphopantetheine binding"/>
    <property type="evidence" value="ECO:0007669"/>
    <property type="project" value="InterPro"/>
</dbReference>
<evidence type="ECO:0000256" key="11">
    <source>
        <dbReference type="PROSITE-ProRule" id="PRU01363"/>
    </source>
</evidence>
<evidence type="ECO:0000313" key="16">
    <source>
        <dbReference type="EMBL" id="AJQ95101.1"/>
    </source>
</evidence>
<evidence type="ECO:0000256" key="12">
    <source>
        <dbReference type="SAM" id="Coils"/>
    </source>
</evidence>
<sequence>MSEHHSSSLALIRQWASKSIAAEAPSTSGSDSTAHPADVVITGVSGFFPGCMDVAGFWQALEQNQPLIAELKTSRPELYQALQTTGLQTTGQPVIEWGGFIPQISRFDPDFFKLLPLEAEEMDPRQRLLLISAWQTLRDAGLEPASLKQSRTGVFIGAEGNEYGQLMHQQGYVPGLGLGQADSMLANRISYQFDFSGPSELINATCAGFAVALRRAVDMLRAGQIDRALVGAANIMLLPQPFQALAAAGQLSRQATVHSFGQSGDGFIRSEGVGTILLERAQGVQQSGRGWYAGVRQCVENFNGQGGVSMASPNVDAHAELIQHCYRSAGIDPRQLGYIEAQGMGLPVADMAEWSAFNRALSRLCDEQGRSFEPGFCRISSLKPVIGHMHSASALGALLKIIHAFRHNRIQPLAGFTEANEYCRQDDVPCRLLTEAENWPESRTPRLAALHSFGSSGNNVHVLLQDAPPEHRKALPTAADICRDPLKNAVPCWFSVPAVAGIASANASPEAVLQQIQQWLGLDPAQPALVQQPFSELGLDSVSVAAFVTRLAETFKVRVRQSDIFSHATPQAMAEFVAAQQARAETVIKLSPALPQQDDIAIIGMSLRLAGADCVEDYWELLREGRSTIAPIPPTRMEMAMDGSVQGAFLADIRGFDPLFFKISPQEAEAMDPRQRLLLMLAWEAIEDAGYNADEWRDARHGIFLGLDESDYPVDASSSITSVHSGTAPARLGYFLDTKGPLMAISTACSSALVALHYACQSMLQGESEQALVGGCHLICQPQRTFAALASMGSMLSSDYTCYAFDHRANGMVLGEGAGIVLLKRLSQAQADGDSIYAVIKGSGINYDGKTNGLTAPNGRRQQELYQQVYQQAGVSAGGIGYVVAHGTGTELGDPVEANALIDAFQQAGAVTHQCALTSPKCNIGHTQAASGIINLITAALALKHQQIPPALNYSQANADIDFDHSPFYLNTRLQDWNPQWPLAAVSAFGHTGTNAHAVLAAAPQTAKRPQIQQAPAYPVILSAQTETSLRRMAARLLATPLQDTDLTDLAYTLQVGRQAMPVRLGLIADSVTTLRQQLTAFINRRNADDRYFFSIDAIGVSDDRDDLYRVAAHQLDHERCRQLLQCWISGVRVDWSRLYAQPAQRLHLPTYGFDLQPYWLASAGQPVMADATADNGSAETPTMATRVFEEQWQTFEPQISRSPLRTVVLCVPTGMNDQDQITASLQQFLASDTEEAPVIECIALAPGAFADQHRLLTDAFAGLETDTVDAVMDFRLWADHADMADYQQVGVLALLQALKASKLAVARLMIPVPFDDEPGRCHVDALMALTPSLASVWPQTPVSIIGLQGRATTNLSRLWPLLHAPQPCSALLIQEQWQRPVIQPLSLVAADAVINPVVFKHRGRYLITGGLGRLGLCFARYLARHVQAELWLTTRTLLDDAANSAIVELRQLGAQVQVLHMDMSDRESMAAALTELQLDGVIHAAGQKTRQTLFQQTVEDWQAMLAAKVSGTQWLDELLADQPLDFFACFSSNAAVLGDAGSGSYALGNRFEMAYIRYRNQLRSQGRRQGKAMVVNWPVWADEHGQVDQQTRFYLNSSGQQALLQAQGVALFSEFLAQPATQFLPLIGRADAMERMLGLAPVQIPKAPAGPDITLDARPELLGLSLEQKVHWDLQQLVSRQLKIPTQRLRLDSSLDDFGYDSLRLADLATHLQAHFGVAVSPALFFSCFTLRALTDHLLSEHADAVQQCYAAVTSASVANHGAKPDDSRQQHLSPAVVRHHNTGEPEPIAIIGMSGRFPGARNIQELWAILAAGECVVDEVPDSRFDWREYYGDPKTDRRRSNGKWGGFIPGVDEFDPLFFEISPREAQGMDPRQRLLLQEAWNALEDAAIGPGHLQQQRVGMFVGVEEGDFGLLAGAEITANHGGILASRLAYFMNFNGPVMAINTACSSGLVAAHQACLSLRAGECDLALAAAANLMLTPAGLVVMGQSEMLSDDGVCHVFDQRANGMVPGEAVTALVLKPLSTAAADGDAIYAVIRGSAVNYDGKTNGMTAPSGTAQAELIQQALQQAGIAPAAVEYIVTHGTGTRLGDPVEVNALYQAFRHSDARFGQCALTSTKSNFGHTFAASGLLSLISLVQAFRHEQIPASLHCETRSDYIDWATSPFYVNTQNRAWPERPEDPRTGAVSAFGMSGTNAHMVVQSYPQKLSSRVIRRPAYLLLLSAQTEAALQQRVDDLIAVLQQPEVELARISCTLLLGRHAFQHRLGLIAMATEDALAALLTWREQGTHPQLCQGMVAAGFSGQKVIYRQAGQWLDQLPEQPPQDYRDTLLALADLFCQGYQLPWSQLFAGTQIQRMHLPGYPFARERFPLPKTGAQSAVNTLHPLLHENLSDFAGQRYGTELNVHQWMLADHQLGGHAILPGVCQLEMARAALSDADAVAEGFRPLVFSQVVWLSPVTVPSQSLHVQIALTEQPDQVHYELFSDQEDDSQLYSQGEMSWLPVDESEPAAVPPIDLAAVRDSLAASSFSAEQCYTAFRAAGVHYGPAFQALQQMYASTDEVLARISLPSCVRDQRDAWVLHPSLMDGAFQAILGLSLAMTATAADPTPRIPYALTRLEILAPLPDSLWVWLRRRHSDASMDTVDIDLCDDDGQRLLCMTGLSIRVMQTHTPLPVLNGDEFYLRDHGGLLPGVVSLEWARQMAEDSGRPLRGLGRVVWREPVTQVQPGTPVAVELTDVSAALSDYCVYVGDICHAQGQLWFGEPANAETIDLAAIQQRCDLSLSAAEGLTLLQADLGPGLQSLTSFDYQLTPGAPEALACLQRPDDGDPSMAGDVWHPGLMNGVLQAANLLHCLECPQLPPPLPFSLDSLLIHQPLPERVWVHVCRHLAEGSRSQCYDIRVVTESGQPVLTLTGYTAIAAGADQCLYATADWQPQPLADTPATTATDPEREWLLTPMIESMPVLQARLPMVTLKPLLMPASDDLNDAAEALLLSLFQAIQTLIAEDRCRRVSLLLPESWPVALSSACVAMLKTLHQEHSSIAVKALHVHDDDGDTTALVDWLQREIADQQNNVEVRYHTQTRVRMLKSWRRVSVVTPTEPGPMAHGSVIWITGGLGGLGRLFARYLAEQGMRVVLSGRSQPEAAALAELSDGVEIDYLRCDITDVQSVTETVAQIQQRHGALHGIIHAAGVIADGYISQQSAADVRRVFAAKIRGCLTLDTATRDVDLQFLVLFSSMSGGFGNAGQIGYAAANAFLDGFAQDRNRRVRRGEAHGATLSLGWPLWRDGGMTVDAHHERLVEQRSGMTPLPTDAGMVAFAAALQAALAGDGLDHLVILHGDVERMQTRLLSPAVTAEEPSRTATTETTAADVRSLSKALAELVHAQMDIALERIDPAVELSQYGFNSLSLTEFATRVNQAFGLTLMPTLFFEYSTLQKLATHLLAQYPTACAAALSGSVPVTATTAMTAPRKAPAYRRRQIRTVSVPAATTADKAVAVIGVSGRFPGSEDLRAFWQHLQANDDLITEVPASRWRWQDYDGDPIEQPGKTRVKSAGFMADADRFDAAFFGISPREAISLDPQLRLMLETVWATIEDAGYGPSSLAGSQTGVYIGVSTSDYKDEWLRLAGQGFGASEGVGEPPLVSHFVIANRISYILDLQGPSEPIDTACSSSLVAIHRAVDAIGNGRCTQALVGGVNVIGGPGITIGASRAGMLSDDGRCKTFDASADGYGRGEGVGALMLKSLTQARADGDHIECVIRASAENHGGRANSPTSPNPTAQQALLVSAYGQAGIDPRTVGYIEAHGTGTELGDPIEVNALRAAFDELYQTHQLTVTNTHCGLGSVKANIGHLEAAAGIAGMIKVILMLRHRQIPGNPNLKQENPYLQLQGSPFYLVRETHRWPAPVDAQGRELPRRAGVSSFGIGGSNAHIVVEEYHAAQSTAPDSPQPQAIVLSARTAPALKAAAARLRDFLQHPDPSLPTLAALAWTLQHGRDAMAWRLGFMAASVAEASAVLEQFMAVENPADSSAWCYGHCGRQTDAAVAQTAPAPLPEQLQQWVQGAAADWSRWQVGQPVPGRVSLPSYPFERKRFWFAQPAAVAVTEAETQAVPVPVVEPARPEADQAAVAAISHHGEQTDAAIEAFVMESLAAMLMIDIEEIEPHTPFTELGLDSVIGVEWIHQLNRQYGLKMPATKVYDQPTVTAMVSFIRHQVLPEQQPIKSAQKFSIEEILQQVSNKQLDIERADQLIRQLEEQTAVGELI</sequence>
<dbReference type="Gene3D" id="1.10.1240.100">
    <property type="match status" value="3"/>
</dbReference>
<feature type="domain" description="Carrier" evidence="13">
    <location>
        <begin position="4132"/>
        <end position="4209"/>
    </location>
</feature>
<dbReference type="InterPro" id="IPR018201">
    <property type="entry name" value="Ketoacyl_synth_AS"/>
</dbReference>
<evidence type="ECO:0000256" key="9">
    <source>
        <dbReference type="ARBA" id="ARBA00022737"/>
    </source>
</evidence>
<dbReference type="InterPro" id="IPR036291">
    <property type="entry name" value="NAD(P)-bd_dom_sf"/>
</dbReference>
<dbReference type="InterPro" id="IPR014030">
    <property type="entry name" value="Ketoacyl_synth_N"/>
</dbReference>
<dbReference type="GO" id="GO:0071770">
    <property type="term" value="P:DIM/DIP cell wall layer assembly"/>
    <property type="evidence" value="ECO:0007669"/>
    <property type="project" value="TreeGrafter"/>
</dbReference>
<dbReference type="Pfam" id="PF22336">
    <property type="entry name" value="RhiE-like_linker"/>
    <property type="match status" value="2"/>
</dbReference>
<dbReference type="SUPFAM" id="SSF53901">
    <property type="entry name" value="Thiolase-like"/>
    <property type="match status" value="4"/>
</dbReference>
<comment type="subcellular location">
    <subcellularLocation>
        <location evidence="1">Cytoplasm</location>
    </subcellularLocation>
</comment>
<keyword evidence="12" id="KW-0175">Coiled coil</keyword>
<dbReference type="Proteomes" id="UP000032266">
    <property type="component" value="Chromosome"/>
</dbReference>
<dbReference type="STRING" id="1445510.YC6258_03065"/>
<dbReference type="InterPro" id="IPR009081">
    <property type="entry name" value="PP-bd_ACP"/>
</dbReference>
<evidence type="ECO:0000259" key="15">
    <source>
        <dbReference type="PROSITE" id="PS52019"/>
    </source>
</evidence>
<evidence type="ECO:0000313" key="18">
    <source>
        <dbReference type="Proteomes" id="UP000032266"/>
    </source>
</evidence>
<gene>
    <name evidence="16" type="ORF">YC6258_03065</name>
</gene>
<dbReference type="InterPro" id="IPR020807">
    <property type="entry name" value="PKS_DH"/>
</dbReference>
<dbReference type="InterPro" id="IPR049551">
    <property type="entry name" value="PKS_DH_C"/>
</dbReference>
<evidence type="ECO:0000256" key="3">
    <source>
        <dbReference type="ARBA" id="ARBA00005194"/>
    </source>
</evidence>
<dbReference type="HOGENOM" id="CLU_000022_58_6_6"/>
<dbReference type="Pfam" id="PF02801">
    <property type="entry name" value="Ketoacyl-synt_C"/>
    <property type="match status" value="4"/>
</dbReference>
<dbReference type="GO" id="GO:0005737">
    <property type="term" value="C:cytoplasm"/>
    <property type="evidence" value="ECO:0007669"/>
    <property type="project" value="UniProtKB-SubCell"/>
</dbReference>
<dbReference type="InterPro" id="IPR006162">
    <property type="entry name" value="Ppantetheine_attach_site"/>
</dbReference>
<comment type="pathway">
    <text evidence="3">Lipid metabolism; fatty acid biosynthesis.</text>
</comment>
<dbReference type="Gene3D" id="3.40.47.10">
    <property type="match status" value="4"/>
</dbReference>
<evidence type="ECO:0000256" key="4">
    <source>
        <dbReference type="ARBA" id="ARBA00006484"/>
    </source>
</evidence>
<dbReference type="InterPro" id="IPR049900">
    <property type="entry name" value="PKS_mFAS_DH"/>
</dbReference>
<dbReference type="PATRIC" id="fig|1445510.3.peg.3033"/>
<keyword evidence="16" id="KW-0012">Acyltransferase</keyword>
<dbReference type="GO" id="GO:0004315">
    <property type="term" value="F:3-oxoacyl-[acyl-carrier-protein] synthase activity"/>
    <property type="evidence" value="ECO:0007669"/>
    <property type="project" value="InterPro"/>
</dbReference>
<dbReference type="OrthoDB" id="9766402at2"/>
<dbReference type="GO" id="GO:0005886">
    <property type="term" value="C:plasma membrane"/>
    <property type="evidence" value="ECO:0007669"/>
    <property type="project" value="TreeGrafter"/>
</dbReference>
<feature type="domain" description="Carrier" evidence="13">
    <location>
        <begin position="1669"/>
        <end position="1743"/>
    </location>
</feature>
<dbReference type="InterPro" id="IPR050091">
    <property type="entry name" value="PKS_NRPS_Biosynth_Enz"/>
</dbReference>
<dbReference type="PROSITE" id="PS52004">
    <property type="entry name" value="KS3_2"/>
    <property type="match status" value="4"/>
</dbReference>
<comment type="function">
    <text evidence="10">Involved in production of the polyketide antibiotic thailandamide.</text>
</comment>
<dbReference type="Pfam" id="PF22621">
    <property type="entry name" value="CurL-like_PKS_C"/>
    <property type="match status" value="1"/>
</dbReference>
<dbReference type="GO" id="GO:0004314">
    <property type="term" value="F:[acyl-carrier-protein] S-malonyltransferase activity"/>
    <property type="evidence" value="ECO:0007669"/>
    <property type="project" value="UniProtKB-EC"/>
</dbReference>
<dbReference type="GO" id="GO:0004312">
    <property type="term" value="F:fatty acid synthase activity"/>
    <property type="evidence" value="ECO:0007669"/>
    <property type="project" value="TreeGrafter"/>
</dbReference>
<keyword evidence="8 16" id="KW-0808">Transferase</keyword>
<dbReference type="InterPro" id="IPR014031">
    <property type="entry name" value="Ketoacyl_synth_C"/>
</dbReference>
<dbReference type="InterPro" id="IPR036736">
    <property type="entry name" value="ACP-like_sf"/>
</dbReference>
<comment type="pathway">
    <text evidence="2">Antibiotic biosynthesis.</text>
</comment>
<evidence type="ECO:0000313" key="17">
    <source>
        <dbReference type="EMBL" id="DAC80076.1"/>
    </source>
</evidence>
<feature type="coiled-coil region" evidence="12">
    <location>
        <begin position="4224"/>
        <end position="4251"/>
    </location>
</feature>
<evidence type="ECO:0000259" key="13">
    <source>
        <dbReference type="PROSITE" id="PS50075"/>
    </source>
</evidence>
<dbReference type="Gene3D" id="3.40.50.720">
    <property type="entry name" value="NAD(P)-binding Rossmann-like Domain"/>
    <property type="match status" value="2"/>
</dbReference>
<dbReference type="EMBL" id="CP007142">
    <property type="protein sequence ID" value="AJQ95101.1"/>
    <property type="molecule type" value="Genomic_DNA"/>
</dbReference>
<dbReference type="PANTHER" id="PTHR43775">
    <property type="entry name" value="FATTY ACID SYNTHASE"/>
    <property type="match status" value="1"/>
</dbReference>
<keyword evidence="6" id="KW-0963">Cytoplasm</keyword>
<feature type="domain" description="Carrier" evidence="13">
    <location>
        <begin position="506"/>
        <end position="581"/>
    </location>
</feature>